<dbReference type="AlphaFoldDB" id="A0A833JS75"/>
<comment type="caution">
    <text evidence="1">The sequence shown here is derived from an EMBL/GenBank/DDBJ whole genome shotgun (WGS) entry which is preliminary data.</text>
</comment>
<organism evidence="1 2">
    <name type="scientific">Marinobacter nauticus</name>
    <name type="common">Marinobacter hydrocarbonoclasticus</name>
    <name type="synonym">Marinobacter aquaeolei</name>
    <dbReference type="NCBI Taxonomy" id="2743"/>
    <lineage>
        <taxon>Bacteria</taxon>
        <taxon>Pseudomonadati</taxon>
        <taxon>Pseudomonadota</taxon>
        <taxon>Gammaproteobacteria</taxon>
        <taxon>Pseudomonadales</taxon>
        <taxon>Marinobacteraceae</taxon>
        <taxon>Marinobacter</taxon>
    </lineage>
</organism>
<sequence length="41" mass="4847">MTDIGSRHENRLPKLSWIKSQITVSDRNCYQLRQSDILSEQ</sequence>
<dbReference type="Proteomes" id="UP000469950">
    <property type="component" value="Unassembled WGS sequence"/>
</dbReference>
<reference evidence="1 2" key="1">
    <citation type="submission" date="2019-10" db="EMBL/GenBank/DDBJ databases">
        <title>Draft genome sequence of Marinobacter hydrocarbonoclasticus NCT7M from the microbiome of the marine copepod.</title>
        <authorList>
            <person name="Nuttall R."/>
            <person name="Sharma G."/>
            <person name="Moisander P."/>
        </authorList>
    </citation>
    <scope>NUCLEOTIDE SEQUENCE [LARGE SCALE GENOMIC DNA]</scope>
    <source>
        <strain evidence="1 2">NCT7M</strain>
    </source>
</reference>
<accession>A0A833JS75</accession>
<gene>
    <name evidence="1" type="ORF">F6453_0031</name>
</gene>
<evidence type="ECO:0000313" key="1">
    <source>
        <dbReference type="EMBL" id="KAE8547139.1"/>
    </source>
</evidence>
<protein>
    <submittedName>
        <fullName evidence="1">Uncharacterized protein</fullName>
    </submittedName>
</protein>
<proteinExistence type="predicted"/>
<name>A0A833JS75_MARNT</name>
<dbReference type="EMBL" id="WBMP01000001">
    <property type="protein sequence ID" value="KAE8547139.1"/>
    <property type="molecule type" value="Genomic_DNA"/>
</dbReference>
<evidence type="ECO:0000313" key="2">
    <source>
        <dbReference type="Proteomes" id="UP000469950"/>
    </source>
</evidence>